<dbReference type="Proteomes" id="UP001549920">
    <property type="component" value="Unassembled WGS sequence"/>
</dbReference>
<protein>
    <submittedName>
        <fullName evidence="3">Uncharacterized protein</fullName>
    </submittedName>
</protein>
<evidence type="ECO:0000256" key="2">
    <source>
        <dbReference type="SAM" id="Phobius"/>
    </source>
</evidence>
<feature type="compositionally biased region" description="Basic and acidic residues" evidence="1">
    <location>
        <begin position="11"/>
        <end position="21"/>
    </location>
</feature>
<evidence type="ECO:0000313" key="4">
    <source>
        <dbReference type="Proteomes" id="UP001549920"/>
    </source>
</evidence>
<gene>
    <name evidence="3" type="ORF">ABMA27_004827</name>
</gene>
<evidence type="ECO:0000313" key="3">
    <source>
        <dbReference type="EMBL" id="KAL0871013.1"/>
    </source>
</evidence>
<feature type="transmembrane region" description="Helical" evidence="2">
    <location>
        <begin position="42"/>
        <end position="65"/>
    </location>
</feature>
<keyword evidence="2" id="KW-1133">Transmembrane helix</keyword>
<evidence type="ECO:0000256" key="1">
    <source>
        <dbReference type="SAM" id="MobiDB-lite"/>
    </source>
</evidence>
<keyword evidence="4" id="KW-1185">Reference proteome</keyword>
<keyword evidence="2" id="KW-0812">Transmembrane</keyword>
<proteinExistence type="predicted"/>
<dbReference type="EMBL" id="JBEUOH010000017">
    <property type="protein sequence ID" value="KAL0871013.1"/>
    <property type="molecule type" value="Genomic_DNA"/>
</dbReference>
<comment type="caution">
    <text evidence="3">The sequence shown here is derived from an EMBL/GenBank/DDBJ whole genome shotgun (WGS) entry which is preliminary data.</text>
</comment>
<sequence>MGQQSDTTGEIWRRTNEHERNPSSLHEYLDAPLPKRGASRCWLPILLAVPLAYYMIVASTSDFIVNTSNKIPDSDQEKESFMSIPIRYSSALFLLHNDTCKLDEMTNKTL</sequence>
<feature type="region of interest" description="Disordered" evidence="1">
    <location>
        <begin position="1"/>
        <end position="29"/>
    </location>
</feature>
<organism evidence="3 4">
    <name type="scientific">Loxostege sticticalis</name>
    <name type="common">Beet webworm moth</name>
    <dbReference type="NCBI Taxonomy" id="481309"/>
    <lineage>
        <taxon>Eukaryota</taxon>
        <taxon>Metazoa</taxon>
        <taxon>Ecdysozoa</taxon>
        <taxon>Arthropoda</taxon>
        <taxon>Hexapoda</taxon>
        <taxon>Insecta</taxon>
        <taxon>Pterygota</taxon>
        <taxon>Neoptera</taxon>
        <taxon>Endopterygota</taxon>
        <taxon>Lepidoptera</taxon>
        <taxon>Glossata</taxon>
        <taxon>Ditrysia</taxon>
        <taxon>Pyraloidea</taxon>
        <taxon>Crambidae</taxon>
        <taxon>Pyraustinae</taxon>
        <taxon>Loxostege</taxon>
    </lineage>
</organism>
<accession>A0ABR3HKU1</accession>
<reference evidence="3 4" key="1">
    <citation type="submission" date="2024-06" db="EMBL/GenBank/DDBJ databases">
        <title>A chromosome-level genome assembly of beet webworm, Loxostege sticticalis.</title>
        <authorList>
            <person name="Zhang Y."/>
        </authorList>
    </citation>
    <scope>NUCLEOTIDE SEQUENCE [LARGE SCALE GENOMIC DNA]</scope>
    <source>
        <strain evidence="3">AQ026</strain>
        <tissue evidence="3">Whole body</tissue>
    </source>
</reference>
<name>A0ABR3HKU1_LOXSC</name>
<keyword evidence="2" id="KW-0472">Membrane</keyword>